<feature type="transmembrane region" description="Helical" evidence="6">
    <location>
        <begin position="331"/>
        <end position="350"/>
    </location>
</feature>
<comment type="function">
    <text evidence="6">Na(+)/H(+) antiporter that extrudes sodium in exchange for external protons.</text>
</comment>
<dbReference type="HAMAP" id="MF_01844">
    <property type="entry name" value="NhaA"/>
    <property type="match status" value="1"/>
</dbReference>
<feature type="transmembrane region" description="Helical" evidence="6">
    <location>
        <begin position="288"/>
        <end position="311"/>
    </location>
</feature>
<feature type="transmembrane region" description="Helical" evidence="6">
    <location>
        <begin position="204"/>
        <end position="235"/>
    </location>
</feature>
<dbReference type="RefSeq" id="WP_076782350.1">
    <property type="nucleotide sequence ID" value="NZ_FTPU01000008.1"/>
</dbReference>
<evidence type="ECO:0000256" key="1">
    <source>
        <dbReference type="ARBA" id="ARBA00004429"/>
    </source>
</evidence>
<feature type="transmembrane region" description="Helical" evidence="6">
    <location>
        <begin position="153"/>
        <end position="174"/>
    </location>
</feature>
<evidence type="ECO:0000256" key="3">
    <source>
        <dbReference type="ARBA" id="ARBA00022692"/>
    </source>
</evidence>
<keyword evidence="2 6" id="KW-1003">Cell membrane</keyword>
<keyword evidence="6" id="KW-0813">Transport</keyword>
<dbReference type="NCBIfam" id="TIGR00773">
    <property type="entry name" value="NhaA"/>
    <property type="match status" value="1"/>
</dbReference>
<keyword evidence="6" id="KW-0406">Ion transport</keyword>
<dbReference type="InterPro" id="IPR023171">
    <property type="entry name" value="Na/H_antiporter_dom_sf"/>
</dbReference>
<keyword evidence="4 6" id="KW-1133">Transmembrane helix</keyword>
<dbReference type="Gene3D" id="1.20.1530.10">
    <property type="entry name" value="Na+/H+ antiporter like domain"/>
    <property type="match status" value="1"/>
</dbReference>
<keyword evidence="6" id="KW-0915">Sodium</keyword>
<protein>
    <recommendedName>
        <fullName evidence="6">Na(+)/H(+) antiporter NhaA</fullName>
    </recommendedName>
    <alternativeName>
        <fullName evidence="6">Sodium/proton antiporter NhaA</fullName>
    </alternativeName>
</protein>
<sequence>MIIYRYFNQFVNNSKSAGILLLILVLISLCIANSSFANSFQHVLDYQIGTEILHLKYPISVWINDGLMAIFFLYVGLEIKRELLRGELADIRQAALPIVAAFGGMVFPAVIYLVFNHNTSHADGWAIPMTTDIAFSLAIISMLGKNIPTSLKIFLSALAIVDDLGAIIVIALFYTDSIDWVSLGICGGITIFLIILNKTGIKNLLFYLVPGLLLWYFMHHSGIHATIAGVILAFTIPLKNPANKISPSEKLEKQLHLPVSFLIMPLFALVNTNITFEKDIFSHFISPLSTGIILGLFAGKVLGINILSWLAIKIKWAKLPANCSFKEMLGVGFLAGIGFTMSIFVALLAFPKDFESQNISKISILAASVISGVTGYIILRFRKSGIRHTA</sequence>
<keyword evidence="6" id="KW-0050">Antiport</keyword>
<gene>
    <name evidence="6" type="primary">nhaA</name>
    <name evidence="7" type="ORF">SAMN05660493_00975</name>
</gene>
<feature type="transmembrane region" description="Helical" evidence="6">
    <location>
        <begin position="180"/>
        <end position="197"/>
    </location>
</feature>
<dbReference type="AlphaFoldDB" id="A0A1U7PWZ6"/>
<accession>A0A1U7PWZ6</accession>
<comment type="catalytic activity">
    <reaction evidence="6">
        <text>Na(+)(in) + 2 H(+)(out) = Na(+)(out) + 2 H(+)(in)</text>
        <dbReference type="Rhea" id="RHEA:29251"/>
        <dbReference type="ChEBI" id="CHEBI:15378"/>
        <dbReference type="ChEBI" id="CHEBI:29101"/>
    </reaction>
</comment>
<evidence type="ECO:0000256" key="2">
    <source>
        <dbReference type="ARBA" id="ARBA00022475"/>
    </source>
</evidence>
<feature type="transmembrane region" description="Helical" evidence="6">
    <location>
        <begin position="91"/>
        <end position="113"/>
    </location>
</feature>
<name>A0A1U7PWZ6_9FLAO</name>
<evidence type="ECO:0000313" key="7">
    <source>
        <dbReference type="EMBL" id="SIT96298.1"/>
    </source>
</evidence>
<dbReference type="EMBL" id="FTPU01000008">
    <property type="protein sequence ID" value="SIT96298.1"/>
    <property type="molecule type" value="Genomic_DNA"/>
</dbReference>
<proteinExistence type="inferred from homology"/>
<keyword evidence="3 6" id="KW-0812">Transmembrane</keyword>
<dbReference type="Pfam" id="PF06965">
    <property type="entry name" value="Na_H_antiport_1"/>
    <property type="match status" value="1"/>
</dbReference>
<evidence type="ECO:0000256" key="5">
    <source>
        <dbReference type="ARBA" id="ARBA00023136"/>
    </source>
</evidence>
<dbReference type="PANTHER" id="PTHR30341:SF0">
    <property type="entry name" value="NA(+)_H(+) ANTIPORTER NHAA"/>
    <property type="match status" value="1"/>
</dbReference>
<feature type="transmembrane region" description="Helical" evidence="6">
    <location>
        <begin position="362"/>
        <end position="379"/>
    </location>
</feature>
<feature type="transmembrane region" description="Helical" evidence="6">
    <location>
        <begin position="255"/>
        <end position="276"/>
    </location>
</feature>
<keyword evidence="6" id="KW-0739">Sodium transport</keyword>
<feature type="transmembrane region" description="Helical" evidence="6">
    <location>
        <begin position="61"/>
        <end position="79"/>
    </location>
</feature>
<evidence type="ECO:0000313" key="8">
    <source>
        <dbReference type="Proteomes" id="UP000187261"/>
    </source>
</evidence>
<dbReference type="GO" id="GO:0005886">
    <property type="term" value="C:plasma membrane"/>
    <property type="evidence" value="ECO:0007669"/>
    <property type="project" value="UniProtKB-SubCell"/>
</dbReference>
<dbReference type="NCBIfam" id="NF007112">
    <property type="entry name" value="PRK09561.1"/>
    <property type="match status" value="1"/>
</dbReference>
<dbReference type="GO" id="GO:0015385">
    <property type="term" value="F:sodium:proton antiporter activity"/>
    <property type="evidence" value="ECO:0007669"/>
    <property type="project" value="UniProtKB-UniRule"/>
</dbReference>
<dbReference type="GO" id="GO:0006885">
    <property type="term" value="P:regulation of pH"/>
    <property type="evidence" value="ECO:0007669"/>
    <property type="project" value="UniProtKB-UniRule"/>
</dbReference>
<dbReference type="Proteomes" id="UP000187261">
    <property type="component" value="Unassembled WGS sequence"/>
</dbReference>
<keyword evidence="8" id="KW-1185">Reference proteome</keyword>
<dbReference type="STRING" id="1121284.SAMN05660493_00975"/>
<dbReference type="PANTHER" id="PTHR30341">
    <property type="entry name" value="SODIUM ION/PROTON ANTIPORTER NHAA-RELATED"/>
    <property type="match status" value="1"/>
</dbReference>
<dbReference type="OrthoDB" id="9808135at2"/>
<comment type="similarity">
    <text evidence="6">Belongs to the NhaA Na(+)/H(+) (TC 2.A.33) antiporter family.</text>
</comment>
<organism evidence="7 8">
    <name type="scientific">Epilithonimonas bovis DSM 19482</name>
    <dbReference type="NCBI Taxonomy" id="1121284"/>
    <lineage>
        <taxon>Bacteria</taxon>
        <taxon>Pseudomonadati</taxon>
        <taxon>Bacteroidota</taxon>
        <taxon>Flavobacteriia</taxon>
        <taxon>Flavobacteriales</taxon>
        <taxon>Weeksellaceae</taxon>
        <taxon>Chryseobacterium group</taxon>
        <taxon>Epilithonimonas</taxon>
    </lineage>
</organism>
<comment type="subcellular location">
    <subcellularLocation>
        <location evidence="1">Cell inner membrane</location>
        <topology evidence="1">Multi-pass membrane protein</topology>
    </subcellularLocation>
    <subcellularLocation>
        <location evidence="6">Cell membrane</location>
        <topology evidence="6">Multi-pass membrane protein</topology>
    </subcellularLocation>
</comment>
<evidence type="ECO:0000256" key="4">
    <source>
        <dbReference type="ARBA" id="ARBA00022989"/>
    </source>
</evidence>
<evidence type="ECO:0000256" key="6">
    <source>
        <dbReference type="HAMAP-Rule" id="MF_01844"/>
    </source>
</evidence>
<dbReference type="NCBIfam" id="NF007111">
    <property type="entry name" value="PRK09560.1"/>
    <property type="match status" value="1"/>
</dbReference>
<dbReference type="InterPro" id="IPR004670">
    <property type="entry name" value="NhaA"/>
</dbReference>
<keyword evidence="5 6" id="KW-0472">Membrane</keyword>
<feature type="transmembrane region" description="Helical" evidence="6">
    <location>
        <begin position="125"/>
        <end position="144"/>
    </location>
</feature>
<reference evidence="8" key="1">
    <citation type="submission" date="2016-10" db="EMBL/GenBank/DDBJ databases">
        <authorList>
            <person name="Varghese N."/>
            <person name="Submissions S."/>
        </authorList>
    </citation>
    <scope>NUCLEOTIDE SEQUENCE [LARGE SCALE GENOMIC DNA]</scope>
    <source>
        <strain evidence="8">DSM 19482</strain>
    </source>
</reference>